<dbReference type="FunFam" id="1.10.150.50:FF:000004">
    <property type="entry name" value="PTPRF interacting protein alpha 1"/>
    <property type="match status" value="1"/>
</dbReference>
<name>A0A671YDG6_SPAAU</name>
<feature type="domain" description="SAM" evidence="9">
    <location>
        <begin position="773"/>
        <end position="839"/>
    </location>
</feature>
<organism evidence="10 11">
    <name type="scientific">Sparus aurata</name>
    <name type="common">Gilthead sea bream</name>
    <dbReference type="NCBI Taxonomy" id="8175"/>
    <lineage>
        <taxon>Eukaryota</taxon>
        <taxon>Metazoa</taxon>
        <taxon>Chordata</taxon>
        <taxon>Craniata</taxon>
        <taxon>Vertebrata</taxon>
        <taxon>Euteleostomi</taxon>
        <taxon>Actinopterygii</taxon>
        <taxon>Neopterygii</taxon>
        <taxon>Teleostei</taxon>
        <taxon>Neoteleostei</taxon>
        <taxon>Acanthomorphata</taxon>
        <taxon>Eupercaria</taxon>
        <taxon>Spariformes</taxon>
        <taxon>Sparidae</taxon>
        <taxon>Sparus</taxon>
    </lineage>
</organism>
<evidence type="ECO:0000313" key="10">
    <source>
        <dbReference type="Ensembl" id="ENSSAUP00010059257.1"/>
    </source>
</evidence>
<dbReference type="PROSITE" id="PS50105">
    <property type="entry name" value="SAM_DOMAIN"/>
    <property type="match status" value="3"/>
</dbReference>
<keyword evidence="3" id="KW-0963">Cytoplasm</keyword>
<dbReference type="GO" id="GO:0050808">
    <property type="term" value="P:synapse organization"/>
    <property type="evidence" value="ECO:0007669"/>
    <property type="project" value="TreeGrafter"/>
</dbReference>
<dbReference type="Proteomes" id="UP000472265">
    <property type="component" value="Chromosome 20"/>
</dbReference>
<evidence type="ECO:0000313" key="11">
    <source>
        <dbReference type="Proteomes" id="UP000472265"/>
    </source>
</evidence>
<feature type="domain" description="SAM" evidence="9">
    <location>
        <begin position="967"/>
        <end position="1036"/>
    </location>
</feature>
<protein>
    <submittedName>
        <fullName evidence="10">PTPRF interacting protein alpha 3</fullName>
    </submittedName>
</protein>
<evidence type="ECO:0000256" key="3">
    <source>
        <dbReference type="ARBA" id="ARBA00022490"/>
    </source>
</evidence>
<evidence type="ECO:0000256" key="1">
    <source>
        <dbReference type="ARBA" id="ARBA00004496"/>
    </source>
</evidence>
<feature type="domain" description="SAM" evidence="9">
    <location>
        <begin position="886"/>
        <end position="943"/>
    </location>
</feature>
<proteinExistence type="inferred from homology"/>
<reference evidence="10" key="2">
    <citation type="submission" date="2025-08" db="UniProtKB">
        <authorList>
            <consortium name="Ensembl"/>
        </authorList>
    </citation>
    <scope>IDENTIFICATION</scope>
</reference>
<feature type="coiled-coil region" evidence="7">
    <location>
        <begin position="215"/>
        <end position="363"/>
    </location>
</feature>
<evidence type="ECO:0000256" key="8">
    <source>
        <dbReference type="SAM" id="MobiDB-lite"/>
    </source>
</evidence>
<dbReference type="InterPro" id="IPR029515">
    <property type="entry name" value="Liprin"/>
</dbReference>
<dbReference type="PANTHER" id="PTHR12587:SF4">
    <property type="entry name" value="LIPRIN-ALPHA-3"/>
    <property type="match status" value="1"/>
</dbReference>
<evidence type="ECO:0000256" key="5">
    <source>
        <dbReference type="ARBA" id="ARBA00022737"/>
    </source>
</evidence>
<dbReference type="CDD" id="cd09562">
    <property type="entry name" value="SAM_liprin-alpha1_2_3_4_repeat1"/>
    <property type="match status" value="1"/>
</dbReference>
<comment type="similarity">
    <text evidence="2">Belongs to the liprin family. Liprin-alpha subfamily.</text>
</comment>
<dbReference type="InterPro" id="IPR057892">
    <property type="entry name" value="LIP-1_CC2"/>
</dbReference>
<keyword evidence="4" id="KW-0597">Phosphoprotein</keyword>
<keyword evidence="6 7" id="KW-0175">Coiled coil</keyword>
<dbReference type="Pfam" id="PF07647">
    <property type="entry name" value="SAM_2"/>
    <property type="match status" value="1"/>
</dbReference>
<keyword evidence="5" id="KW-0677">Repeat</keyword>
<dbReference type="SMART" id="SM00454">
    <property type="entry name" value="SAM"/>
    <property type="match status" value="3"/>
</dbReference>
<accession>A0A671YDG6</accession>
<dbReference type="InterPro" id="IPR037621">
    <property type="entry name" value="LIP-1_SAM_2"/>
</dbReference>
<dbReference type="CDD" id="cd09568">
    <property type="entry name" value="SAM_liprin-alpha1_2_3_4_repeat3"/>
    <property type="match status" value="1"/>
</dbReference>
<feature type="compositionally biased region" description="Basic and acidic residues" evidence="8">
    <location>
        <begin position="550"/>
        <end position="562"/>
    </location>
</feature>
<dbReference type="AlphaFoldDB" id="A0A671YDG6"/>
<gene>
    <name evidence="10" type="primary">PPFIA3</name>
</gene>
<keyword evidence="11" id="KW-1185">Reference proteome</keyword>
<comment type="subcellular location">
    <subcellularLocation>
        <location evidence="1">Cytoplasm</location>
    </subcellularLocation>
</comment>
<evidence type="ECO:0000256" key="4">
    <source>
        <dbReference type="ARBA" id="ARBA00022553"/>
    </source>
</evidence>
<dbReference type="Pfam" id="PF25526">
    <property type="entry name" value="LIP-1"/>
    <property type="match status" value="1"/>
</dbReference>
<dbReference type="InterPro" id="IPR037620">
    <property type="entry name" value="LIP-1_SAM_1"/>
</dbReference>
<dbReference type="FunFam" id="1.10.150.50:FF:000002">
    <property type="entry name" value="PTPRF interacting protein alpha 1"/>
    <property type="match status" value="1"/>
</dbReference>
<dbReference type="GeneTree" id="ENSGT01050000244900"/>
<dbReference type="PANTHER" id="PTHR12587">
    <property type="entry name" value="LAR INTERACTING PROTEIN LIP -RELATED PROTEIN"/>
    <property type="match status" value="1"/>
</dbReference>
<feature type="coiled-coil region" evidence="7">
    <location>
        <begin position="32"/>
        <end position="123"/>
    </location>
</feature>
<feature type="region of interest" description="Disordered" evidence="8">
    <location>
        <begin position="1"/>
        <end position="26"/>
    </location>
</feature>
<dbReference type="InterPro" id="IPR013761">
    <property type="entry name" value="SAM/pointed_sf"/>
</dbReference>
<reference evidence="10" key="1">
    <citation type="submission" date="2021-04" db="EMBL/GenBank/DDBJ databases">
        <authorList>
            <consortium name="Wellcome Sanger Institute Data Sharing"/>
        </authorList>
    </citation>
    <scope>NUCLEOTIDE SEQUENCE [LARGE SCALE GENOMIC DNA]</scope>
</reference>
<sequence length="1139" mass="127588">MMCEVMPTISEDGEPRGGGDEGGSTGNLESLMVNMLTERERLLENLRETQDSLGTAQLRLRELGHEKESLQRQLSIALPQEFAVLTKELNVCREQLLEREEEIAELKAERNNTRLLLEHLECLVSRHERSLRMTVVKRQAQSPAGVSSEVEVLKALKSLFEHHKALDEKVGQTVTRTCVMIHRHVCLHSVLWTLTLTHVGSICVILCPSVVSRQVGEIEEQLAAARREVTKSEEANQKLQREVKEVCRANLYLSAQREATSLHDIKDKLENELASKESLHRQSEEKNRQLQERLDEAKQKLQQTLQRAETLPEIEAQLAQRVAALNKAEERHGNFEERLRQMEAQLEEKNQELQRARQREKMNDEHNKRLSDTVDKLLSESNERLQLHLKERMAALEEKVTRRQISGAECFVIIVNKNVVSSLPSTLFRRSLPGSASELRYPQGGGSLPSGYSSSSGGVVVRRAHRGRWGPRDDGNKVRYGEWDSGTMLGPGFEGGVEGGCSDDEDDRETLFGSELLSPSGQTDVQTLAIMLQEQLEAINKEIKLIQEEKESTEMRAEEIESRVSSVALDTSPLPPSSLGGRDSVGRGYMTPSITSSTLASPSPPSSGHSTPRLPHSPARETDRQVLCRSCDIKCRALALIDSTPPPVPRALRLDRMTHTHPGAGLDDHREFRSLSADGVTTASQDSLHKASKKKSIKSSIGRLFGKKEKGRIGAPGRESASLASTPSDDLGSADPLGLTKLGTGTVEKDRRSKKKHDLLEEACRQGLPFASWDGPTVVTWLELWVGMPAWYVAACRANVKSGAIMANLSDTEIQREIGISNPLHRLKLRLAIQEMVSLTSPSAPASTRSSTSNIWMTHAEMESLTAATKPILAYGDMNHEWVGNEWLPSLGLPQYRSYFMESLVDARMLDHLTKKELRGQLKMVDSFHRVSLHYGIMCLKRLNYDRKELERKRDESQHQNQDVMVWSNERVMCWVQSIGLKEFADNLLESGVHGALLALDDTFDYTDLALLLQIPNQNTQARQLLEKEYNALISMGTERRPDEDGTKTFTRSPSWRKMFREKDLRGMTADSSETLPANFRASAISTPSVTLRKVQSEGEEMRLAAKPGSGITQRSLPVSNIRRGKNSNVRYKMLNQSH</sequence>
<dbReference type="Pfam" id="PF00536">
    <property type="entry name" value="SAM_1"/>
    <property type="match status" value="2"/>
</dbReference>
<evidence type="ECO:0000256" key="6">
    <source>
        <dbReference type="ARBA" id="ARBA00023054"/>
    </source>
</evidence>
<dbReference type="GO" id="GO:0005737">
    <property type="term" value="C:cytoplasm"/>
    <property type="evidence" value="ECO:0007669"/>
    <property type="project" value="UniProtKB-SubCell"/>
</dbReference>
<dbReference type="SUPFAM" id="SSF47769">
    <property type="entry name" value="SAM/Pointed domain"/>
    <property type="match status" value="3"/>
</dbReference>
<dbReference type="CDD" id="cd09565">
    <property type="entry name" value="SAM_liprin-alpha1_2_3_4_repeat2"/>
    <property type="match status" value="1"/>
</dbReference>
<dbReference type="InterPro" id="IPR037622">
    <property type="entry name" value="LIP-1_SAM_3"/>
</dbReference>
<feature type="compositionally biased region" description="Low complexity" evidence="8">
    <location>
        <begin position="591"/>
        <end position="601"/>
    </location>
</feature>
<dbReference type="GO" id="GO:0048786">
    <property type="term" value="C:presynaptic active zone"/>
    <property type="evidence" value="ECO:0007669"/>
    <property type="project" value="TreeGrafter"/>
</dbReference>
<feature type="region of interest" description="Disordered" evidence="8">
    <location>
        <begin position="708"/>
        <end position="755"/>
    </location>
</feature>
<evidence type="ECO:0000259" key="9">
    <source>
        <dbReference type="PROSITE" id="PS50105"/>
    </source>
</evidence>
<feature type="region of interest" description="Disordered" evidence="8">
    <location>
        <begin position="550"/>
        <end position="623"/>
    </location>
</feature>
<evidence type="ECO:0000256" key="2">
    <source>
        <dbReference type="ARBA" id="ARBA00007026"/>
    </source>
</evidence>
<dbReference type="InterPro" id="IPR001660">
    <property type="entry name" value="SAM"/>
</dbReference>
<dbReference type="Gene3D" id="1.10.150.50">
    <property type="entry name" value="Transcription Factor, Ets-1"/>
    <property type="match status" value="3"/>
</dbReference>
<reference evidence="10" key="3">
    <citation type="submission" date="2025-09" db="UniProtKB">
        <authorList>
            <consortium name="Ensembl"/>
        </authorList>
    </citation>
    <scope>IDENTIFICATION</scope>
</reference>
<dbReference type="FunFam" id="1.10.150.50:FF:000003">
    <property type="entry name" value="liprin-alpha-2 isoform X1"/>
    <property type="match status" value="1"/>
</dbReference>
<dbReference type="Ensembl" id="ENSSAUT00010062170.1">
    <property type="protein sequence ID" value="ENSSAUP00010059257.1"/>
    <property type="gene ID" value="ENSSAUG00010023520.1"/>
</dbReference>
<evidence type="ECO:0000256" key="7">
    <source>
        <dbReference type="SAM" id="Coils"/>
    </source>
</evidence>